<evidence type="ECO:0000313" key="1">
    <source>
        <dbReference type="EMBL" id="KAK5626484.1"/>
    </source>
</evidence>
<accession>A0AAN7UCN1</accession>
<gene>
    <name evidence="1" type="ORF">RRF57_002199</name>
</gene>
<dbReference type="AlphaFoldDB" id="A0AAN7UCN1"/>
<sequence length="125" mass="14361">MTTLLRYLDPACLMSWREMKVYTASYPAADWSTEEYQESEDNQPRGLTATRKTRDNTFEILFADVPRCYPVLRDGVAISPESQPEQLREVWSYAGHVIGFRGLLLSTAGSRLHRYNHLVITYGGR</sequence>
<protein>
    <submittedName>
        <fullName evidence="1">Uncharacterized protein</fullName>
    </submittedName>
</protein>
<reference evidence="1 2" key="1">
    <citation type="submission" date="2023-10" db="EMBL/GenBank/DDBJ databases">
        <title>Draft genome sequence of Xylaria bambusicola isolate GMP-LS, the root and basal stem rot pathogen of sugarcane in Indonesia.</title>
        <authorList>
            <person name="Selvaraj P."/>
            <person name="Muralishankar V."/>
            <person name="Muruganantham S."/>
            <person name="Sp S."/>
            <person name="Haryani S."/>
            <person name="Lau K.J.X."/>
            <person name="Naqvi N.I."/>
        </authorList>
    </citation>
    <scope>NUCLEOTIDE SEQUENCE [LARGE SCALE GENOMIC DNA]</scope>
    <source>
        <strain evidence="1">GMP-LS</strain>
    </source>
</reference>
<evidence type="ECO:0000313" key="2">
    <source>
        <dbReference type="Proteomes" id="UP001305414"/>
    </source>
</evidence>
<comment type="caution">
    <text evidence="1">The sequence shown here is derived from an EMBL/GenBank/DDBJ whole genome shotgun (WGS) entry which is preliminary data.</text>
</comment>
<name>A0AAN7UCN1_9PEZI</name>
<dbReference type="Proteomes" id="UP001305414">
    <property type="component" value="Unassembled WGS sequence"/>
</dbReference>
<proteinExistence type="predicted"/>
<keyword evidence="2" id="KW-1185">Reference proteome</keyword>
<dbReference type="EMBL" id="JAWHQM010000003">
    <property type="protein sequence ID" value="KAK5626484.1"/>
    <property type="molecule type" value="Genomic_DNA"/>
</dbReference>
<organism evidence="1 2">
    <name type="scientific">Xylaria bambusicola</name>
    <dbReference type="NCBI Taxonomy" id="326684"/>
    <lineage>
        <taxon>Eukaryota</taxon>
        <taxon>Fungi</taxon>
        <taxon>Dikarya</taxon>
        <taxon>Ascomycota</taxon>
        <taxon>Pezizomycotina</taxon>
        <taxon>Sordariomycetes</taxon>
        <taxon>Xylariomycetidae</taxon>
        <taxon>Xylariales</taxon>
        <taxon>Xylariaceae</taxon>
        <taxon>Xylaria</taxon>
    </lineage>
</organism>